<evidence type="ECO:0000313" key="3">
    <source>
        <dbReference type="Proteomes" id="UP000269412"/>
    </source>
</evidence>
<dbReference type="AlphaFoldDB" id="A0A495E958"/>
<evidence type="ECO:0000256" key="1">
    <source>
        <dbReference type="SAM" id="Phobius"/>
    </source>
</evidence>
<gene>
    <name evidence="2" type="ORF">CLV91_2171</name>
</gene>
<evidence type="ECO:0000313" key="2">
    <source>
        <dbReference type="EMBL" id="RKR13452.1"/>
    </source>
</evidence>
<name>A0A495E958_9FLAO</name>
<dbReference type="EMBL" id="RBIQ01000008">
    <property type="protein sequence ID" value="RKR13452.1"/>
    <property type="molecule type" value="Genomic_DNA"/>
</dbReference>
<feature type="transmembrane region" description="Helical" evidence="1">
    <location>
        <begin position="7"/>
        <end position="28"/>
    </location>
</feature>
<dbReference type="Proteomes" id="UP000269412">
    <property type="component" value="Unassembled WGS sequence"/>
</dbReference>
<feature type="transmembrane region" description="Helical" evidence="1">
    <location>
        <begin position="34"/>
        <end position="54"/>
    </location>
</feature>
<keyword evidence="3" id="KW-1185">Reference proteome</keyword>
<proteinExistence type="predicted"/>
<reference evidence="2 3" key="1">
    <citation type="submission" date="2018-10" db="EMBL/GenBank/DDBJ databases">
        <title>Genomic Encyclopedia of Archaeal and Bacterial Type Strains, Phase II (KMG-II): from individual species to whole genera.</title>
        <authorList>
            <person name="Goeker M."/>
        </authorList>
    </citation>
    <scope>NUCLEOTIDE SEQUENCE [LARGE SCALE GENOMIC DNA]</scope>
    <source>
        <strain evidence="2 3">DSM 25230</strain>
    </source>
</reference>
<protein>
    <submittedName>
        <fullName evidence="2">Uncharacterized protein</fullName>
    </submittedName>
</protein>
<organism evidence="2 3">
    <name type="scientific">Maribacter vaceletii</name>
    <dbReference type="NCBI Taxonomy" id="1206816"/>
    <lineage>
        <taxon>Bacteria</taxon>
        <taxon>Pseudomonadati</taxon>
        <taxon>Bacteroidota</taxon>
        <taxon>Flavobacteriia</taxon>
        <taxon>Flavobacteriales</taxon>
        <taxon>Flavobacteriaceae</taxon>
        <taxon>Maribacter</taxon>
    </lineage>
</organism>
<accession>A0A495E958</accession>
<comment type="caution">
    <text evidence="2">The sequence shown here is derived from an EMBL/GenBank/DDBJ whole genome shotgun (WGS) entry which is preliminary data.</text>
</comment>
<keyword evidence="1" id="KW-1133">Transmembrane helix</keyword>
<keyword evidence="1" id="KW-0472">Membrane</keyword>
<keyword evidence="1" id="KW-0812">Transmembrane</keyword>
<sequence length="60" mass="6967">MKAGHYLVIIALVFYLIGRTVKILHWVFLNFITGSHLMNIAYIIFFIAVIVLFIEAKKKN</sequence>